<comment type="caution">
    <text evidence="2">The sequence shown here is derived from an EMBL/GenBank/DDBJ whole genome shotgun (WGS) entry which is preliminary data.</text>
</comment>
<reference evidence="2" key="1">
    <citation type="submission" date="2020-11" db="EMBL/GenBank/DDBJ databases">
        <authorList>
            <consortium name="DOE Joint Genome Institute"/>
            <person name="Ahrendt S."/>
            <person name="Riley R."/>
            <person name="Andreopoulos W."/>
            <person name="LaButti K."/>
            <person name="Pangilinan J."/>
            <person name="Ruiz-duenas F.J."/>
            <person name="Barrasa J.M."/>
            <person name="Sanchez-Garcia M."/>
            <person name="Camarero S."/>
            <person name="Miyauchi S."/>
            <person name="Serrano A."/>
            <person name="Linde D."/>
            <person name="Babiker R."/>
            <person name="Drula E."/>
            <person name="Ayuso-Fernandez I."/>
            <person name="Pacheco R."/>
            <person name="Padilla G."/>
            <person name="Ferreira P."/>
            <person name="Barriuso J."/>
            <person name="Kellner H."/>
            <person name="Castanera R."/>
            <person name="Alfaro M."/>
            <person name="Ramirez L."/>
            <person name="Pisabarro A.G."/>
            <person name="Kuo A."/>
            <person name="Tritt A."/>
            <person name="Lipzen A."/>
            <person name="He G."/>
            <person name="Yan M."/>
            <person name="Ng V."/>
            <person name="Cullen D."/>
            <person name="Martin F."/>
            <person name="Rosso M.-N."/>
            <person name="Henrissat B."/>
            <person name="Hibbett D."/>
            <person name="Martinez A.T."/>
            <person name="Grigoriev I.V."/>
        </authorList>
    </citation>
    <scope>NUCLEOTIDE SEQUENCE</scope>
    <source>
        <strain evidence="2">AH 44721</strain>
    </source>
</reference>
<evidence type="ECO:0000256" key="1">
    <source>
        <dbReference type="SAM" id="Phobius"/>
    </source>
</evidence>
<evidence type="ECO:0000313" key="3">
    <source>
        <dbReference type="Proteomes" id="UP000724874"/>
    </source>
</evidence>
<accession>A0A9P5NC14</accession>
<keyword evidence="1" id="KW-0812">Transmembrane</keyword>
<keyword evidence="3" id="KW-1185">Reference proteome</keyword>
<protein>
    <submittedName>
        <fullName evidence="2">Uncharacterized protein</fullName>
    </submittedName>
</protein>
<evidence type="ECO:0000313" key="2">
    <source>
        <dbReference type="EMBL" id="KAF8878590.1"/>
    </source>
</evidence>
<sequence>MIPEPHSLKNFVRSFPTVPFLWKSMFGFVLWAAVKMNILSPRCCPKCAGASVICMIHFLPAFPRLTDIFIGAQVMTICPFFHLLRPLTVWDSNCFMRMRFLSFTSNCSLLDITSNFRPRVALWRTPKQSSHWISSAMKSLSVWMRVYGPGKGATLSSH</sequence>
<keyword evidence="1" id="KW-1133">Transmembrane helix</keyword>
<dbReference type="AlphaFoldDB" id="A0A9P5NC14"/>
<proteinExistence type="predicted"/>
<keyword evidence="1" id="KW-0472">Membrane</keyword>
<organism evidence="2 3">
    <name type="scientific">Gymnopilus junonius</name>
    <name type="common">Spectacular rustgill mushroom</name>
    <name type="synonym">Gymnopilus spectabilis subsp. junonius</name>
    <dbReference type="NCBI Taxonomy" id="109634"/>
    <lineage>
        <taxon>Eukaryota</taxon>
        <taxon>Fungi</taxon>
        <taxon>Dikarya</taxon>
        <taxon>Basidiomycota</taxon>
        <taxon>Agaricomycotina</taxon>
        <taxon>Agaricomycetes</taxon>
        <taxon>Agaricomycetidae</taxon>
        <taxon>Agaricales</taxon>
        <taxon>Agaricineae</taxon>
        <taxon>Hymenogastraceae</taxon>
        <taxon>Gymnopilus</taxon>
    </lineage>
</organism>
<dbReference type="Proteomes" id="UP000724874">
    <property type="component" value="Unassembled WGS sequence"/>
</dbReference>
<feature type="transmembrane region" description="Helical" evidence="1">
    <location>
        <begin position="20"/>
        <end position="36"/>
    </location>
</feature>
<gene>
    <name evidence="2" type="ORF">CPB84DRAFT_328631</name>
</gene>
<dbReference type="EMBL" id="JADNYJ010000157">
    <property type="protein sequence ID" value="KAF8878590.1"/>
    <property type="molecule type" value="Genomic_DNA"/>
</dbReference>
<name>A0A9P5NC14_GYMJU</name>